<feature type="coiled-coil region" evidence="7">
    <location>
        <begin position="216"/>
        <end position="243"/>
    </location>
</feature>
<feature type="transmembrane region" description="Helical" evidence="8">
    <location>
        <begin position="275"/>
        <end position="293"/>
    </location>
</feature>
<keyword evidence="6 8" id="KW-0472">Membrane</keyword>
<dbReference type="InterPro" id="IPR045276">
    <property type="entry name" value="YbiO_bact"/>
</dbReference>
<feature type="domain" description="Mechanosensitive ion channel MscS C-terminal" evidence="10">
    <location>
        <begin position="481"/>
        <end position="568"/>
    </location>
</feature>
<feature type="domain" description="Mechanosensitive ion channel transmembrane helices 2/3" evidence="11">
    <location>
        <begin position="370"/>
        <end position="409"/>
    </location>
</feature>
<dbReference type="InterPro" id="IPR049142">
    <property type="entry name" value="MS_channel_1st"/>
</dbReference>
<reference evidence="13" key="1">
    <citation type="submission" date="2015-10" db="EMBL/GenBank/DDBJ databases">
        <authorList>
            <person name="Regsiter A."/>
            <person name="william w."/>
        </authorList>
    </citation>
    <scope>NUCLEOTIDE SEQUENCE [LARGE SCALE GENOMIC DNA]</scope>
</reference>
<evidence type="ECO:0000256" key="6">
    <source>
        <dbReference type="ARBA" id="ARBA00023136"/>
    </source>
</evidence>
<evidence type="ECO:0000256" key="3">
    <source>
        <dbReference type="ARBA" id="ARBA00022475"/>
    </source>
</evidence>
<dbReference type="Pfam" id="PF00924">
    <property type="entry name" value="MS_channel_2nd"/>
    <property type="match status" value="1"/>
</dbReference>
<feature type="transmembrane region" description="Helical" evidence="8">
    <location>
        <begin position="313"/>
        <end position="335"/>
    </location>
</feature>
<dbReference type="GO" id="GO:0008381">
    <property type="term" value="F:mechanosensitive monoatomic ion channel activity"/>
    <property type="evidence" value="ECO:0007669"/>
    <property type="project" value="InterPro"/>
</dbReference>
<evidence type="ECO:0000259" key="11">
    <source>
        <dbReference type="Pfam" id="PF21088"/>
    </source>
</evidence>
<organism evidence="12 13">
    <name type="scientific">Planktothrix tepida PCC 9214</name>
    <dbReference type="NCBI Taxonomy" id="671072"/>
    <lineage>
        <taxon>Bacteria</taxon>
        <taxon>Bacillati</taxon>
        <taxon>Cyanobacteriota</taxon>
        <taxon>Cyanophyceae</taxon>
        <taxon>Oscillatoriophycideae</taxon>
        <taxon>Oscillatoriales</taxon>
        <taxon>Microcoleaceae</taxon>
        <taxon>Planktothrix</taxon>
    </lineage>
</organism>
<dbReference type="RefSeq" id="WP_072718230.1">
    <property type="nucleotide sequence ID" value="NZ_LN889782.1"/>
</dbReference>
<evidence type="ECO:0000256" key="8">
    <source>
        <dbReference type="SAM" id="Phobius"/>
    </source>
</evidence>
<feature type="transmembrane region" description="Helical" evidence="8">
    <location>
        <begin position="196"/>
        <end position="215"/>
    </location>
</feature>
<keyword evidence="13" id="KW-1185">Reference proteome</keyword>
<evidence type="ECO:0000313" key="13">
    <source>
        <dbReference type="Proteomes" id="UP000184315"/>
    </source>
</evidence>
<keyword evidence="7" id="KW-0175">Coiled coil</keyword>
<dbReference type="Pfam" id="PF21088">
    <property type="entry name" value="MS_channel_1st"/>
    <property type="match status" value="1"/>
</dbReference>
<evidence type="ECO:0000256" key="4">
    <source>
        <dbReference type="ARBA" id="ARBA00022692"/>
    </source>
</evidence>
<dbReference type="InterPro" id="IPR010920">
    <property type="entry name" value="LSM_dom_sf"/>
</dbReference>
<dbReference type="Gene3D" id="2.30.30.60">
    <property type="match status" value="1"/>
</dbReference>
<gene>
    <name evidence="12" type="ORF">PL9214290954</name>
</gene>
<dbReference type="EMBL" id="CZDF01000132">
    <property type="protein sequence ID" value="CUR31363.1"/>
    <property type="molecule type" value="Genomic_DNA"/>
</dbReference>
<evidence type="ECO:0000256" key="5">
    <source>
        <dbReference type="ARBA" id="ARBA00022989"/>
    </source>
</evidence>
<dbReference type="AlphaFoldDB" id="A0A1J1LFK4"/>
<dbReference type="Proteomes" id="UP000184315">
    <property type="component" value="Unassembled WGS sequence"/>
</dbReference>
<dbReference type="InterPro" id="IPR023408">
    <property type="entry name" value="MscS_beta-dom_sf"/>
</dbReference>
<dbReference type="InterPro" id="IPR006685">
    <property type="entry name" value="MscS_channel_2nd"/>
</dbReference>
<dbReference type="InterPro" id="IPR011066">
    <property type="entry name" value="MscS_channel_C_sf"/>
</dbReference>
<evidence type="ECO:0000259" key="9">
    <source>
        <dbReference type="Pfam" id="PF00924"/>
    </source>
</evidence>
<dbReference type="InterPro" id="IPR049278">
    <property type="entry name" value="MS_channel_C"/>
</dbReference>
<feature type="domain" description="Mechanosensitive ion channel MscS" evidence="9">
    <location>
        <begin position="410"/>
        <end position="474"/>
    </location>
</feature>
<name>A0A1J1LFK4_9CYAN</name>
<dbReference type="InterPro" id="IPR011014">
    <property type="entry name" value="MscS_channel_TM-2"/>
</dbReference>
<sequence length="596" mass="67471">MLKTLRLQKRHFSQLIVALGISLFALISTWGIPVTFAQDALPSAINPVTSVIQVGNLISAPVIVDGYELFRVAMKIPIEADKKQNNPSIIQRAKLIENEIHGILDNRLYGGNFAKGFNPDTLTITVKTDNQGNSQILVSDQDQLQERVIFTVTPQDAEYNGYSVQVWSDKLATIIKKALMRGYEHRQPAYLYQASLWSLGLILVSSLLSFAVYLLQKNLSKKTQNLNDKKQELTLEQNQITNNLTDSDDSASISEITTKLQQWHTRYNTNQFKKLVLKLIQLLIWAFTIWKIARLFPQTRFFAHWMSRDPLSILIIVILVGIAIRISTLLIDYLLKSFQDEHRNFNLSSTASQRQELRFSTYSVVLKGVSKAIWISIGFIVALDSLEIPVAPVVAGLGIIGLALSFGSQNLIRDVLNGIFTLLEDQYAVGDYITVGETSGYVEYMNLRITQIRGKEGRLTTLPNGSISIVHNQTKDWSRIDFKTTITYQTDIDFALDIMKKVIEEMANEPDWQNSILTPVLLTGVSDLADAGVELEMRIKTRPGTQWTIAREFRRRLKLAFEQQGIEFGRHEQAVFLPEVAQWLNQQSVNNGYTDE</sequence>
<dbReference type="PANTHER" id="PTHR30460">
    <property type="entry name" value="MODERATE CONDUCTANCE MECHANOSENSITIVE CHANNEL YBIO"/>
    <property type="match status" value="1"/>
</dbReference>
<dbReference type="SUPFAM" id="SSF82689">
    <property type="entry name" value="Mechanosensitive channel protein MscS (YggB), C-terminal domain"/>
    <property type="match status" value="1"/>
</dbReference>
<comment type="similarity">
    <text evidence="2">Belongs to the MscS (TC 1.A.23) family.</text>
</comment>
<dbReference type="OrthoDB" id="9809206at2"/>
<evidence type="ECO:0000259" key="10">
    <source>
        <dbReference type="Pfam" id="PF21082"/>
    </source>
</evidence>
<dbReference type="Pfam" id="PF21082">
    <property type="entry name" value="MS_channel_3rd"/>
    <property type="match status" value="1"/>
</dbReference>
<dbReference type="SUPFAM" id="SSF50182">
    <property type="entry name" value="Sm-like ribonucleoproteins"/>
    <property type="match status" value="1"/>
</dbReference>
<evidence type="ECO:0000256" key="7">
    <source>
        <dbReference type="SAM" id="Coils"/>
    </source>
</evidence>
<accession>A0A1J1LFK4</accession>
<proteinExistence type="inferred from homology"/>
<protein>
    <submittedName>
        <fullName evidence="12">Putative MscS Mechanosensitive ion channel</fullName>
    </submittedName>
</protein>
<evidence type="ECO:0000313" key="12">
    <source>
        <dbReference type="EMBL" id="CUR31363.1"/>
    </source>
</evidence>
<keyword evidence="3" id="KW-1003">Cell membrane</keyword>
<feature type="transmembrane region" description="Helical" evidence="8">
    <location>
        <begin position="364"/>
        <end position="383"/>
    </location>
</feature>
<evidence type="ECO:0000256" key="1">
    <source>
        <dbReference type="ARBA" id="ARBA00004651"/>
    </source>
</evidence>
<feature type="transmembrane region" description="Helical" evidence="8">
    <location>
        <begin position="389"/>
        <end position="407"/>
    </location>
</feature>
<comment type="subcellular location">
    <subcellularLocation>
        <location evidence="1">Cell membrane</location>
        <topology evidence="1">Multi-pass membrane protein</topology>
    </subcellularLocation>
</comment>
<dbReference type="PANTHER" id="PTHR30460:SF0">
    <property type="entry name" value="MODERATE CONDUCTANCE MECHANOSENSITIVE CHANNEL YBIO"/>
    <property type="match status" value="1"/>
</dbReference>
<keyword evidence="5 8" id="KW-1133">Transmembrane helix</keyword>
<dbReference type="SUPFAM" id="SSF82861">
    <property type="entry name" value="Mechanosensitive channel protein MscS (YggB), transmembrane region"/>
    <property type="match status" value="1"/>
</dbReference>
<evidence type="ECO:0000256" key="2">
    <source>
        <dbReference type="ARBA" id="ARBA00008017"/>
    </source>
</evidence>
<dbReference type="Gene3D" id="3.30.70.100">
    <property type="match status" value="1"/>
</dbReference>
<keyword evidence="4 8" id="KW-0812">Transmembrane</keyword>
<dbReference type="STRING" id="671072.PL9214290954"/>
<dbReference type="Gene3D" id="1.10.287.1260">
    <property type="match status" value="1"/>
</dbReference>
<dbReference type="GO" id="GO:0005886">
    <property type="term" value="C:plasma membrane"/>
    <property type="evidence" value="ECO:0007669"/>
    <property type="project" value="UniProtKB-SubCell"/>
</dbReference>